<comment type="caution">
    <text evidence="6">The sequence shown here is derived from an EMBL/GenBank/DDBJ whole genome shotgun (WGS) entry which is preliminary data.</text>
</comment>
<accession>A0A1C0AQE0</accession>
<dbReference type="EMBL" id="MBQD01000011">
    <property type="protein sequence ID" value="OCL36480.1"/>
    <property type="molecule type" value="Genomic_DNA"/>
</dbReference>
<reference evidence="7" key="1">
    <citation type="submission" date="2016-07" db="EMBL/GenBank/DDBJ databases">
        <authorList>
            <person name="Florea S."/>
            <person name="Webb J.S."/>
            <person name="Jaromczyk J."/>
            <person name="Schardl C.L."/>
        </authorList>
    </citation>
    <scope>NUCLEOTIDE SEQUENCE [LARGE SCALE GENOMIC DNA]</scope>
    <source>
        <strain evidence="7">IPBSL-7</strain>
    </source>
</reference>
<dbReference type="AlphaFoldDB" id="A0A1C0AQE0"/>
<dbReference type="Proteomes" id="UP000093501">
    <property type="component" value="Unassembled WGS sequence"/>
</dbReference>
<dbReference type="GO" id="GO:0005886">
    <property type="term" value="C:plasma membrane"/>
    <property type="evidence" value="ECO:0007669"/>
    <property type="project" value="UniProtKB-SubCell"/>
</dbReference>
<gene>
    <name evidence="6" type="ORF">BCR15_01010</name>
</gene>
<dbReference type="InterPro" id="IPR052027">
    <property type="entry name" value="PspC"/>
</dbReference>
<evidence type="ECO:0000256" key="3">
    <source>
        <dbReference type="ARBA" id="ARBA00022692"/>
    </source>
</evidence>
<keyword evidence="4" id="KW-1133">Transmembrane helix</keyword>
<dbReference type="PANTHER" id="PTHR33885">
    <property type="entry name" value="PHAGE SHOCK PROTEIN C"/>
    <property type="match status" value="1"/>
</dbReference>
<evidence type="ECO:0000256" key="1">
    <source>
        <dbReference type="ARBA" id="ARBA00004162"/>
    </source>
</evidence>
<evidence type="ECO:0000256" key="4">
    <source>
        <dbReference type="ARBA" id="ARBA00022989"/>
    </source>
</evidence>
<dbReference type="Pfam" id="PF04024">
    <property type="entry name" value="PspC"/>
    <property type="match status" value="1"/>
</dbReference>
<keyword evidence="5" id="KW-0472">Membrane</keyword>
<comment type="subcellular location">
    <subcellularLocation>
        <location evidence="1">Cell membrane</location>
        <topology evidence="1">Single-pass membrane protein</topology>
    </subcellularLocation>
</comment>
<proteinExistence type="predicted"/>
<dbReference type="InterPro" id="IPR007168">
    <property type="entry name" value="Phageshock_PspC_N"/>
</dbReference>
<evidence type="ECO:0000256" key="5">
    <source>
        <dbReference type="ARBA" id="ARBA00023136"/>
    </source>
</evidence>
<dbReference type="PANTHER" id="PTHR33885:SF3">
    <property type="entry name" value="PHAGE SHOCK PROTEIN C"/>
    <property type="match status" value="1"/>
</dbReference>
<organism evidence="6 7">
    <name type="scientific">Tessaracoccus lapidicaptus</name>
    <dbReference type="NCBI Taxonomy" id="1427523"/>
    <lineage>
        <taxon>Bacteria</taxon>
        <taxon>Bacillati</taxon>
        <taxon>Actinomycetota</taxon>
        <taxon>Actinomycetes</taxon>
        <taxon>Propionibacteriales</taxon>
        <taxon>Propionibacteriaceae</taxon>
        <taxon>Tessaracoccus</taxon>
    </lineage>
</organism>
<sequence>MKLTRPRSGAMIGGVCAGLARYLGVDATLVRIAFVLVAIFAGSGVLIYLVLWAVIPREEDGGSLAEEGFDKAKRWYDSRNNPQPPEGGPRYDI</sequence>
<evidence type="ECO:0000313" key="7">
    <source>
        <dbReference type="Proteomes" id="UP000093501"/>
    </source>
</evidence>
<evidence type="ECO:0000256" key="2">
    <source>
        <dbReference type="ARBA" id="ARBA00022475"/>
    </source>
</evidence>
<name>A0A1C0AQE0_9ACTN</name>
<keyword evidence="2" id="KW-1003">Cell membrane</keyword>
<keyword evidence="7" id="KW-1185">Reference proteome</keyword>
<keyword evidence="3" id="KW-0812">Transmembrane</keyword>
<evidence type="ECO:0000313" key="6">
    <source>
        <dbReference type="EMBL" id="OCL36480.1"/>
    </source>
</evidence>
<dbReference type="RefSeq" id="WP_068750763.1">
    <property type="nucleotide sequence ID" value="NZ_JBDXXE010000012.1"/>
</dbReference>
<protein>
    <submittedName>
        <fullName evidence="6">Uncharacterized protein</fullName>
    </submittedName>
</protein>